<keyword evidence="2 7" id="KW-0067">ATP-binding</keyword>
<dbReference type="PANTHER" id="PTHR12592">
    <property type="entry name" value="ATP-DEPENDENT (S)-NAD(P)H-HYDRATE DEHYDRATASE FAMILY MEMBER"/>
    <property type="match status" value="1"/>
</dbReference>
<dbReference type="EC" id="4.2.1.93" evidence="7"/>
<proteinExistence type="inferred from homology"/>
<protein>
    <recommendedName>
        <fullName evidence="7">ATP-dependent (S)-NAD(P)H-hydrate dehydratase</fullName>
        <ecNumber evidence="7">4.2.1.93</ecNumber>
    </recommendedName>
    <alternativeName>
        <fullName evidence="7">ATP-dependent NAD(P)HX dehydratase</fullName>
    </alternativeName>
</protein>
<dbReference type="GO" id="GO:0046496">
    <property type="term" value="P:nicotinamide nucleotide metabolic process"/>
    <property type="evidence" value="ECO:0007669"/>
    <property type="project" value="UniProtKB-UniRule"/>
</dbReference>
<evidence type="ECO:0000256" key="3">
    <source>
        <dbReference type="ARBA" id="ARBA00022857"/>
    </source>
</evidence>
<dbReference type="GO" id="GO:0016301">
    <property type="term" value="F:kinase activity"/>
    <property type="evidence" value="ECO:0007669"/>
    <property type="project" value="UniProtKB-KW"/>
</dbReference>
<comment type="similarity">
    <text evidence="7">Belongs to the NnrD/CARKD family.</text>
</comment>
<feature type="domain" description="YjeF C-terminal" evidence="8">
    <location>
        <begin position="7"/>
        <end position="105"/>
    </location>
</feature>
<keyword evidence="9" id="KW-0418">Kinase</keyword>
<evidence type="ECO:0000256" key="4">
    <source>
        <dbReference type="ARBA" id="ARBA00023027"/>
    </source>
</evidence>
<keyword evidence="7" id="KW-0597">Phosphoprotein</keyword>
<keyword evidence="5 7" id="KW-0456">Lyase</keyword>
<dbReference type="GO" id="GO:0005737">
    <property type="term" value="C:cytoplasm"/>
    <property type="evidence" value="ECO:0007669"/>
    <property type="project" value="UniProtKB-SubCell"/>
</dbReference>
<dbReference type="GO" id="GO:0110051">
    <property type="term" value="P:metabolite repair"/>
    <property type="evidence" value="ECO:0007669"/>
    <property type="project" value="TreeGrafter"/>
</dbReference>
<keyword evidence="7" id="KW-0963">Cytoplasm</keyword>
<dbReference type="GO" id="GO:0047453">
    <property type="term" value="F:ATP-dependent NAD(P)H-hydrate dehydratase activity"/>
    <property type="evidence" value="ECO:0007669"/>
    <property type="project" value="UniProtKB-UniRule"/>
</dbReference>
<comment type="cofactor">
    <cofactor evidence="7">
        <name>Mg(2+)</name>
        <dbReference type="ChEBI" id="CHEBI:18420"/>
    </cofactor>
</comment>
<dbReference type="Gene3D" id="3.40.1190.20">
    <property type="match status" value="2"/>
</dbReference>
<dbReference type="EMBL" id="MCGO01000002">
    <property type="protein sequence ID" value="ORY53063.1"/>
    <property type="molecule type" value="Genomic_DNA"/>
</dbReference>
<keyword evidence="3" id="KW-0521">NADP</keyword>
<keyword evidence="10" id="KW-1185">Reference proteome</keyword>
<evidence type="ECO:0000256" key="5">
    <source>
        <dbReference type="ARBA" id="ARBA00023239"/>
    </source>
</evidence>
<dbReference type="Pfam" id="PF01256">
    <property type="entry name" value="Carb_kinase"/>
    <property type="match status" value="1"/>
</dbReference>
<keyword evidence="4 7" id="KW-0520">NAD</keyword>
<dbReference type="HAMAP" id="MF_01965">
    <property type="entry name" value="NADHX_dehydratase"/>
    <property type="match status" value="1"/>
</dbReference>
<evidence type="ECO:0000256" key="6">
    <source>
        <dbReference type="ARBA" id="ARBA00047472"/>
    </source>
</evidence>
<dbReference type="Proteomes" id="UP000193642">
    <property type="component" value="Unassembled WGS sequence"/>
</dbReference>
<dbReference type="PANTHER" id="PTHR12592:SF0">
    <property type="entry name" value="ATP-DEPENDENT (S)-NAD(P)H-HYDRATE DEHYDRATASE"/>
    <property type="match status" value="1"/>
</dbReference>
<feature type="binding site" evidence="7">
    <location>
        <begin position="129"/>
        <end position="135"/>
    </location>
    <ligand>
        <name>(6S)-NADPHX</name>
        <dbReference type="ChEBI" id="CHEBI:64076"/>
    </ligand>
</feature>
<dbReference type="AlphaFoldDB" id="A0A1Y2D193"/>
<dbReference type="CDD" id="cd01171">
    <property type="entry name" value="YXKO-related"/>
    <property type="match status" value="1"/>
</dbReference>
<evidence type="ECO:0000256" key="7">
    <source>
        <dbReference type="HAMAP-Rule" id="MF_03157"/>
    </source>
</evidence>
<comment type="caution">
    <text evidence="9">The sequence shown here is derived from an EMBL/GenBank/DDBJ whole genome shotgun (WGS) entry which is preliminary data.</text>
</comment>
<evidence type="ECO:0000256" key="2">
    <source>
        <dbReference type="ARBA" id="ARBA00022840"/>
    </source>
</evidence>
<evidence type="ECO:0000313" key="9">
    <source>
        <dbReference type="EMBL" id="ORY53063.1"/>
    </source>
</evidence>
<comment type="catalytic activity">
    <reaction evidence="7">
        <text>(6S)-NADHX + ATP = ADP + phosphate + NADH + H(+)</text>
        <dbReference type="Rhea" id="RHEA:19017"/>
        <dbReference type="ChEBI" id="CHEBI:15378"/>
        <dbReference type="ChEBI" id="CHEBI:30616"/>
        <dbReference type="ChEBI" id="CHEBI:43474"/>
        <dbReference type="ChEBI" id="CHEBI:57945"/>
        <dbReference type="ChEBI" id="CHEBI:64074"/>
        <dbReference type="ChEBI" id="CHEBI:456216"/>
        <dbReference type="EC" id="4.2.1.93"/>
    </reaction>
</comment>
<dbReference type="InterPro" id="IPR000631">
    <property type="entry name" value="CARKD"/>
</dbReference>
<dbReference type="GO" id="GO:0005524">
    <property type="term" value="F:ATP binding"/>
    <property type="evidence" value="ECO:0007669"/>
    <property type="project" value="UniProtKB-KW"/>
</dbReference>
<dbReference type="SUPFAM" id="SSF53613">
    <property type="entry name" value="Ribokinase-like"/>
    <property type="match status" value="1"/>
</dbReference>
<dbReference type="OrthoDB" id="8110916at2759"/>
<dbReference type="InterPro" id="IPR029056">
    <property type="entry name" value="Ribokinase-like"/>
</dbReference>
<keyword evidence="9" id="KW-0808">Transferase</keyword>
<keyword evidence="1 7" id="KW-0547">Nucleotide-binding</keyword>
<evidence type="ECO:0000313" key="10">
    <source>
        <dbReference type="Proteomes" id="UP000193642"/>
    </source>
</evidence>
<name>A0A1Y2D193_9FUNG</name>
<evidence type="ECO:0000259" key="8">
    <source>
        <dbReference type="PROSITE" id="PS51383"/>
    </source>
</evidence>
<evidence type="ECO:0000256" key="1">
    <source>
        <dbReference type="ARBA" id="ARBA00022741"/>
    </source>
</evidence>
<comment type="caution">
    <text evidence="7">Lacks conserved residue(s) required for the propagation of feature annotation.</text>
</comment>
<organism evidence="9 10">
    <name type="scientific">Rhizoclosmatium globosum</name>
    <dbReference type="NCBI Taxonomy" id="329046"/>
    <lineage>
        <taxon>Eukaryota</taxon>
        <taxon>Fungi</taxon>
        <taxon>Fungi incertae sedis</taxon>
        <taxon>Chytridiomycota</taxon>
        <taxon>Chytridiomycota incertae sedis</taxon>
        <taxon>Chytridiomycetes</taxon>
        <taxon>Chytridiales</taxon>
        <taxon>Chytriomycetaceae</taxon>
        <taxon>Rhizoclosmatium</taxon>
    </lineage>
</organism>
<comment type="subcellular location">
    <subcellularLocation>
        <location evidence="7">Cytoplasm</location>
    </subcellularLocation>
</comment>
<dbReference type="STRING" id="329046.A0A1Y2D193"/>
<feature type="binding site" evidence="7">
    <location>
        <position position="96"/>
    </location>
    <ligand>
        <name>(6S)-NADPHX</name>
        <dbReference type="ChEBI" id="CHEBI:64076"/>
    </ligand>
</feature>
<comment type="catalytic activity">
    <reaction evidence="6 7">
        <text>(6S)-NADPHX + ATP = ADP + phosphate + NADPH + H(+)</text>
        <dbReference type="Rhea" id="RHEA:32231"/>
        <dbReference type="ChEBI" id="CHEBI:15378"/>
        <dbReference type="ChEBI" id="CHEBI:30616"/>
        <dbReference type="ChEBI" id="CHEBI:43474"/>
        <dbReference type="ChEBI" id="CHEBI:57783"/>
        <dbReference type="ChEBI" id="CHEBI:64076"/>
        <dbReference type="ChEBI" id="CHEBI:456216"/>
        <dbReference type="EC" id="4.2.1.93"/>
    </reaction>
</comment>
<reference evidence="9 10" key="1">
    <citation type="submission" date="2016-07" db="EMBL/GenBank/DDBJ databases">
        <title>Pervasive Adenine N6-methylation of Active Genes in Fungi.</title>
        <authorList>
            <consortium name="DOE Joint Genome Institute"/>
            <person name="Mondo S.J."/>
            <person name="Dannebaum R.O."/>
            <person name="Kuo R.C."/>
            <person name="Labutti K."/>
            <person name="Haridas S."/>
            <person name="Kuo A."/>
            <person name="Salamov A."/>
            <person name="Ahrendt S.R."/>
            <person name="Lipzen A."/>
            <person name="Sullivan W."/>
            <person name="Andreopoulos W.B."/>
            <person name="Clum A."/>
            <person name="Lindquist E."/>
            <person name="Daum C."/>
            <person name="Ramamoorthy G.K."/>
            <person name="Gryganskyi A."/>
            <person name="Culley D."/>
            <person name="Magnuson J.K."/>
            <person name="James T.Y."/>
            <person name="O'Malley M.A."/>
            <person name="Stajich J.E."/>
            <person name="Spatafora J.W."/>
            <person name="Visel A."/>
            <person name="Grigoriev I.V."/>
        </authorList>
    </citation>
    <scope>NUCLEOTIDE SEQUENCE [LARGE SCALE GENOMIC DNA]</scope>
    <source>
        <strain evidence="9 10">JEL800</strain>
    </source>
</reference>
<accession>A0A1Y2D193</accession>
<sequence length="260" mass="28233">MLRSTSVVAAARKILPPLNDQLRKGQSGRILVVGGSEEYTGAPYYAGIAALRTGADICHIICHPSASLAIKSYSPELIVHPLLDASLPFEVMQGRLLEVLKRVHVDGLFLIQQDPSVISGYSKAILTPNHLEYSRLCEKMAGYTICLMSSNRKLGVTVIVKGSDDIISNGASCSVAAFFVWAMFQKTNFNTIDVELIEAGNSCQIGLVELVCAASCLLVKRTARRAFDEKGRAMSVTGMVDCLGQVFSETFDEPESKKRN</sequence>
<gene>
    <name evidence="9" type="ORF">BCR33DRAFT_752592</name>
</gene>
<dbReference type="PROSITE" id="PS51383">
    <property type="entry name" value="YJEF_C_3"/>
    <property type="match status" value="1"/>
</dbReference>
<comment type="function">
    <text evidence="7">Catalyzes the dehydration of the S-form of NAD(P)HX at the expense of ATP, which is converted to ADP. Together with NAD(P)HX epimerase, which catalyzes the epimerization of the S- and R-forms, the enzyme allows the repair of both epimers of NAD(P)HX, a damaged form of NAD(P)H that is a result of enzymatic or heat-dependent hydration.</text>
</comment>